<dbReference type="GO" id="GO:0016042">
    <property type="term" value="P:lipid catabolic process"/>
    <property type="evidence" value="ECO:0007669"/>
    <property type="project" value="UniProtKB-KW"/>
</dbReference>
<dbReference type="EMBL" id="CP003659">
    <property type="protein sequence ID" value="AFZ56565.1"/>
    <property type="molecule type" value="Genomic_DNA"/>
</dbReference>
<accession>K9ZDW6</accession>
<dbReference type="InterPro" id="IPR010802">
    <property type="entry name" value="DUF1400"/>
</dbReference>
<keyword evidence="1" id="KW-0378">Hydrolase</keyword>
<sequence>MNSLFGNWASSLKKSFLLLVISILLPTFGINNSVMAAEKISASYSLLEISVPVISLETYAKTGLIDNELSMYQQYISLQKLQELRQILLRTIKISPAVASQFLHTQQGEFLLRRLAELIKTKSRQPESGFHALRTAIILASGEADGLTLLNLLRKYPTNNIHINLADSLEIIGELEKLIDETKIAIAAIQQKASLEAGIIQKASLYQLPNLKTEGSVKSKKYQLEFFDVTRNRRLLTDVYVPNVQHPTSVIVISHGLGLDSSNFRYLAAHLASHGLAVVVPNHPVANAPKLHPQQSLGKSHTTRLIESGEFIDRPLDIKFILNQLEKVNKSDGKFQGRLNLQQVGVVGQSFGGYTALALVGAKINFEQLKRDCQPDTLRDTWNMSLFLQCRALELQSESKLVYNLRDERVKAAIAVNPITSSIFGQAGLNQIQTPVMLVGSSEDTVAPALYEQILPFSWLTNPHKYLVMFVGGTHFSSIGNSNPDSKQVALPAEMVGDASQARAYINALSLPFLQTYVAKMPQYIPYLNANYAQTISHQSLGLSLVQSLSNQELASVLGNNFQEAFPAKKTFPHHNRVWILDVECWCILASCLDILVNLNNWTSPKKSNSIPIYSLSHSS</sequence>
<keyword evidence="6" id="KW-1185">Reference proteome</keyword>
<protein>
    <recommendedName>
        <fullName evidence="4">DUF1400 domain-containing protein</fullName>
    </recommendedName>
</protein>
<dbReference type="PANTHER" id="PTHR10272">
    <property type="entry name" value="PLATELET-ACTIVATING FACTOR ACETYLHYDROLASE"/>
    <property type="match status" value="1"/>
</dbReference>
<dbReference type="InterPro" id="IPR029058">
    <property type="entry name" value="AB_hydrolase_fold"/>
</dbReference>
<evidence type="ECO:0000313" key="6">
    <source>
        <dbReference type="Proteomes" id="UP000010474"/>
    </source>
</evidence>
<keyword evidence="3" id="KW-0443">Lipid metabolism</keyword>
<name>K9ZDW6_ANACC</name>
<dbReference type="HOGENOM" id="CLU_029435_0_0_3"/>
<proteinExistence type="predicted"/>
<evidence type="ECO:0000313" key="5">
    <source>
        <dbReference type="EMBL" id="AFZ56565.1"/>
    </source>
</evidence>
<gene>
    <name evidence="5" type="ordered locus">Anacy_0990</name>
</gene>
<dbReference type="AlphaFoldDB" id="K9ZDW6"/>
<evidence type="ECO:0000256" key="1">
    <source>
        <dbReference type="ARBA" id="ARBA00022801"/>
    </source>
</evidence>
<evidence type="ECO:0000256" key="2">
    <source>
        <dbReference type="ARBA" id="ARBA00022963"/>
    </source>
</evidence>
<dbReference type="eggNOG" id="COG4188">
    <property type="taxonomic scope" value="Bacteria"/>
</dbReference>
<feature type="domain" description="DUF1400" evidence="4">
    <location>
        <begin position="36"/>
        <end position="164"/>
    </location>
</feature>
<dbReference type="PATRIC" id="fig|272123.3.peg.1085"/>
<evidence type="ECO:0000256" key="3">
    <source>
        <dbReference type="ARBA" id="ARBA00023098"/>
    </source>
</evidence>
<dbReference type="Pfam" id="PF07176">
    <property type="entry name" value="DUF1400"/>
    <property type="match status" value="1"/>
</dbReference>
<dbReference type="SUPFAM" id="SSF53474">
    <property type="entry name" value="alpha/beta-Hydrolases"/>
    <property type="match status" value="1"/>
</dbReference>
<dbReference type="Proteomes" id="UP000010474">
    <property type="component" value="Chromosome"/>
</dbReference>
<dbReference type="GO" id="GO:0003847">
    <property type="term" value="F:1-alkyl-2-acetylglycerophosphocholine esterase activity"/>
    <property type="evidence" value="ECO:0007669"/>
    <property type="project" value="TreeGrafter"/>
</dbReference>
<evidence type="ECO:0000259" key="4">
    <source>
        <dbReference type="Pfam" id="PF07176"/>
    </source>
</evidence>
<dbReference type="KEGG" id="acy:Anacy_0990"/>
<keyword evidence="2" id="KW-0442">Lipid degradation</keyword>
<reference evidence="6" key="1">
    <citation type="journal article" date="2013" name="Proc. Natl. Acad. Sci. U.S.A.">
        <title>Improving the coverage of the cyanobacterial phylum using diversity-driven genome sequencing.</title>
        <authorList>
            <person name="Shih P.M."/>
            <person name="Wu D."/>
            <person name="Latifi A."/>
            <person name="Axen S.D."/>
            <person name="Fewer D.P."/>
            <person name="Talla E."/>
            <person name="Calteau A."/>
            <person name="Cai F."/>
            <person name="Tandeau de Marsac N."/>
            <person name="Rippka R."/>
            <person name="Herdman M."/>
            <person name="Sivonen K."/>
            <person name="Coursin T."/>
            <person name="Laurent T."/>
            <person name="Goodwin L."/>
            <person name="Nolan M."/>
            <person name="Davenport K.W."/>
            <person name="Han C.S."/>
            <person name="Rubin E.M."/>
            <person name="Eisen J.A."/>
            <person name="Woyke T."/>
            <person name="Gugger M."/>
            <person name="Kerfeld C.A."/>
        </authorList>
    </citation>
    <scope>NUCLEOTIDE SEQUENCE [LARGE SCALE GENOMIC DNA]</scope>
    <source>
        <strain evidence="6">ATCC 27899 / PCC 7122</strain>
    </source>
</reference>
<organism evidence="5 6">
    <name type="scientific">Anabaena cylindrica (strain ATCC 27899 / PCC 7122)</name>
    <dbReference type="NCBI Taxonomy" id="272123"/>
    <lineage>
        <taxon>Bacteria</taxon>
        <taxon>Bacillati</taxon>
        <taxon>Cyanobacteriota</taxon>
        <taxon>Cyanophyceae</taxon>
        <taxon>Nostocales</taxon>
        <taxon>Nostocaceae</taxon>
        <taxon>Anabaena</taxon>
    </lineage>
</organism>
<dbReference type="PANTHER" id="PTHR10272:SF13">
    <property type="entry name" value="POLY(ETHYLENE TEREPHTHALATE) HYDROLASE"/>
    <property type="match status" value="1"/>
</dbReference>
<dbReference type="STRING" id="272123.Anacy_0990"/>
<dbReference type="Gene3D" id="3.40.50.1820">
    <property type="entry name" value="alpha/beta hydrolase"/>
    <property type="match status" value="1"/>
</dbReference>